<reference evidence="2" key="1">
    <citation type="submission" date="2019-08" db="EMBL/GenBank/DDBJ databases">
        <authorList>
            <person name="Kucharzyk K."/>
            <person name="Murdoch R.W."/>
            <person name="Higgins S."/>
            <person name="Loffler F."/>
        </authorList>
    </citation>
    <scope>NUCLEOTIDE SEQUENCE</scope>
</reference>
<dbReference type="Gene3D" id="2.20.28.50">
    <property type="entry name" value="degv family protein"/>
    <property type="match status" value="1"/>
</dbReference>
<evidence type="ECO:0000256" key="1">
    <source>
        <dbReference type="ARBA" id="ARBA00023121"/>
    </source>
</evidence>
<evidence type="ECO:0000313" key="2">
    <source>
        <dbReference type="EMBL" id="MPM27213.1"/>
    </source>
</evidence>
<dbReference type="Gene3D" id="3.40.50.10440">
    <property type="entry name" value="Dihydroxyacetone kinase, domain 1"/>
    <property type="match status" value="1"/>
</dbReference>
<dbReference type="InterPro" id="IPR043168">
    <property type="entry name" value="DegV_C"/>
</dbReference>
<dbReference type="PANTHER" id="PTHR33434">
    <property type="entry name" value="DEGV DOMAIN-CONTAINING PROTEIN DR_1986-RELATED"/>
    <property type="match status" value="1"/>
</dbReference>
<keyword evidence="1" id="KW-0446">Lipid-binding</keyword>
<dbReference type="GO" id="GO:0008289">
    <property type="term" value="F:lipid binding"/>
    <property type="evidence" value="ECO:0007669"/>
    <property type="project" value="UniProtKB-KW"/>
</dbReference>
<dbReference type="SUPFAM" id="SSF82549">
    <property type="entry name" value="DAK1/DegV-like"/>
    <property type="match status" value="1"/>
</dbReference>
<accession>A0A644YL46</accession>
<protein>
    <submittedName>
        <fullName evidence="2">DegV domain-containing protein</fullName>
    </submittedName>
</protein>
<sequence>MRDFVILTDSSCDLPAAMAEELELEVLPLSFSIGGQDYHNWLDGREISFPDFFAKVRAGEMGVTSAVSVGTSEAKMREILTQGKDLLCLSFSSGLSTTYQSAAIAAEDLRSEYPDAKIYVVDSLCASLGQGLFVYLCAQQKKAGKSIDEVLAYAEDMRFHICHWFTVDDLNHLKRGGRISAATALFGTMLSIKPVMHMDNDGHLIPVSKARGRKAALMALVDQMERLSIDPAGQTVFICQGDCYDDAKLVADEVTRRFGTKDIRINYVGPVIGSHTGCGVVSLFFVGRER</sequence>
<proteinExistence type="predicted"/>
<dbReference type="PROSITE" id="PS51482">
    <property type="entry name" value="DEGV"/>
    <property type="match status" value="1"/>
</dbReference>
<dbReference type="Pfam" id="PF02645">
    <property type="entry name" value="DegV"/>
    <property type="match status" value="1"/>
</dbReference>
<dbReference type="InterPro" id="IPR003797">
    <property type="entry name" value="DegV"/>
</dbReference>
<dbReference type="EMBL" id="VSSQ01004934">
    <property type="protein sequence ID" value="MPM27213.1"/>
    <property type="molecule type" value="Genomic_DNA"/>
</dbReference>
<dbReference type="NCBIfam" id="TIGR00762">
    <property type="entry name" value="DegV"/>
    <property type="match status" value="1"/>
</dbReference>
<name>A0A644YL46_9ZZZZ</name>
<comment type="caution">
    <text evidence="2">The sequence shown here is derived from an EMBL/GenBank/DDBJ whole genome shotgun (WGS) entry which is preliminary data.</text>
</comment>
<dbReference type="InterPro" id="IPR050270">
    <property type="entry name" value="DegV_domain_contain"/>
</dbReference>
<dbReference type="AlphaFoldDB" id="A0A644YL46"/>
<organism evidence="2">
    <name type="scientific">bioreactor metagenome</name>
    <dbReference type="NCBI Taxonomy" id="1076179"/>
    <lineage>
        <taxon>unclassified sequences</taxon>
        <taxon>metagenomes</taxon>
        <taxon>ecological metagenomes</taxon>
    </lineage>
</organism>
<dbReference type="Gene3D" id="3.30.1180.10">
    <property type="match status" value="1"/>
</dbReference>
<dbReference type="PANTHER" id="PTHR33434:SF3">
    <property type="entry name" value="DEGV DOMAIN-CONTAINING PROTEIN YITS"/>
    <property type="match status" value="1"/>
</dbReference>
<gene>
    <name evidence="2" type="ORF">SDC9_73723</name>
</gene>